<dbReference type="AlphaFoldDB" id="A0A419SVA4"/>
<gene>
    <name evidence="2" type="ORF">BET03_06290</name>
</gene>
<dbReference type="Pfam" id="PF07486">
    <property type="entry name" value="Hydrolase_2"/>
    <property type="match status" value="1"/>
</dbReference>
<dbReference type="RefSeq" id="WP_120170613.1">
    <property type="nucleotide sequence ID" value="NZ_MCIB01000038.1"/>
</dbReference>
<sequence>MPYSARELLARIIKCEAGGEGERGMKAVATVVMNRVHAPYGEYRRVAQGDLRKVIYQECQFDCVKGIIGGRSNPQTIWANPPEDIHYEIADWALAGNKLYNVGQCLWYMNPYRPGCPYTFPWNGTGRYTIKIRNHCFYQPTERYRDT</sequence>
<evidence type="ECO:0000259" key="1">
    <source>
        <dbReference type="Pfam" id="PF07486"/>
    </source>
</evidence>
<dbReference type="InterPro" id="IPR011105">
    <property type="entry name" value="Cell_wall_hydrolase_SleB"/>
</dbReference>
<evidence type="ECO:0000313" key="2">
    <source>
        <dbReference type="EMBL" id="RKD29151.1"/>
    </source>
</evidence>
<feature type="domain" description="Cell wall hydrolase SleB" evidence="1">
    <location>
        <begin position="19"/>
        <end position="138"/>
    </location>
</feature>
<dbReference type="Proteomes" id="UP000284177">
    <property type="component" value="Unassembled WGS sequence"/>
</dbReference>
<keyword evidence="3" id="KW-1185">Reference proteome</keyword>
<reference evidence="2 3" key="1">
    <citation type="submission" date="2016-08" db="EMBL/GenBank/DDBJ databases">
        <title>Novel Firmicutes and Novel Genomes.</title>
        <authorList>
            <person name="Poppleton D.I."/>
            <person name="Gribaldo S."/>
        </authorList>
    </citation>
    <scope>NUCLEOTIDE SEQUENCE [LARGE SCALE GENOMIC DNA]</scope>
    <source>
        <strain evidence="2 3">CTT3</strain>
    </source>
</reference>
<dbReference type="EMBL" id="MCIB01000038">
    <property type="protein sequence ID" value="RKD29151.1"/>
    <property type="molecule type" value="Genomic_DNA"/>
</dbReference>
<dbReference type="InterPro" id="IPR042047">
    <property type="entry name" value="SleB_dom1"/>
</dbReference>
<dbReference type="Gene3D" id="1.10.10.2520">
    <property type="entry name" value="Cell wall hydrolase SleB, domain 1"/>
    <property type="match status" value="1"/>
</dbReference>
<dbReference type="OrthoDB" id="1642705at2"/>
<keyword evidence="2" id="KW-0378">Hydrolase</keyword>
<organism evidence="2 3">
    <name type="scientific">Thermohalobacter berrensis</name>
    <dbReference type="NCBI Taxonomy" id="99594"/>
    <lineage>
        <taxon>Bacteria</taxon>
        <taxon>Bacillati</taxon>
        <taxon>Bacillota</taxon>
        <taxon>Tissierellia</taxon>
        <taxon>Tissierellales</taxon>
        <taxon>Thermohalobacteraceae</taxon>
        <taxon>Thermohalobacter</taxon>
    </lineage>
</organism>
<dbReference type="GO" id="GO:0016787">
    <property type="term" value="F:hydrolase activity"/>
    <property type="evidence" value="ECO:0007669"/>
    <property type="project" value="UniProtKB-KW"/>
</dbReference>
<comment type="caution">
    <text evidence="2">The sequence shown here is derived from an EMBL/GenBank/DDBJ whole genome shotgun (WGS) entry which is preliminary data.</text>
</comment>
<name>A0A419SVA4_9FIRM</name>
<protein>
    <submittedName>
        <fullName evidence="2">Cell wall hydrolase</fullName>
    </submittedName>
</protein>
<proteinExistence type="predicted"/>
<evidence type="ECO:0000313" key="3">
    <source>
        <dbReference type="Proteomes" id="UP000284177"/>
    </source>
</evidence>
<accession>A0A419SVA4</accession>